<proteinExistence type="predicted"/>
<name>A0ABS3H6J2_9ENTE</name>
<evidence type="ECO:0000256" key="2">
    <source>
        <dbReference type="SAM" id="Phobius"/>
    </source>
</evidence>
<keyword evidence="2" id="KW-0472">Membrane</keyword>
<feature type="transmembrane region" description="Helical" evidence="2">
    <location>
        <begin position="164"/>
        <end position="183"/>
    </location>
</feature>
<dbReference type="RefSeq" id="WP_206903241.1">
    <property type="nucleotide sequence ID" value="NZ_JAFLVT010000008.1"/>
</dbReference>
<evidence type="ECO:0000313" key="4">
    <source>
        <dbReference type="Proteomes" id="UP000664256"/>
    </source>
</evidence>
<comment type="caution">
    <text evidence="3">The sequence shown here is derived from an EMBL/GenBank/DDBJ whole genome shotgun (WGS) entry which is preliminary data.</text>
</comment>
<accession>A0ABS3H6J2</accession>
<dbReference type="EMBL" id="JAFLVT010000008">
    <property type="protein sequence ID" value="MBO0449077.1"/>
    <property type="molecule type" value="Genomic_DNA"/>
</dbReference>
<reference evidence="3 4" key="1">
    <citation type="submission" date="2021-03" db="EMBL/GenBank/DDBJ databases">
        <title>Enterococcal diversity collection.</title>
        <authorList>
            <person name="Gilmore M.S."/>
            <person name="Schwartzman J."/>
            <person name="Van Tyne D."/>
            <person name="Martin M."/>
            <person name="Earl A.M."/>
            <person name="Manson A.L."/>
            <person name="Straub T."/>
            <person name="Salamzade R."/>
            <person name="Saavedra J."/>
            <person name="Lebreton F."/>
            <person name="Prichula J."/>
            <person name="Schaufler K."/>
            <person name="Gaca A."/>
            <person name="Sgardioli B."/>
            <person name="Wagenaar J."/>
            <person name="Strong T."/>
        </authorList>
    </citation>
    <scope>NUCLEOTIDE SEQUENCE [LARGE SCALE GENOMIC DNA]</scope>
    <source>
        <strain evidence="3 4">MJM12</strain>
    </source>
</reference>
<dbReference type="Proteomes" id="UP000664256">
    <property type="component" value="Unassembled WGS sequence"/>
</dbReference>
<keyword evidence="2" id="KW-0812">Transmembrane</keyword>
<evidence type="ECO:0000256" key="1">
    <source>
        <dbReference type="SAM" id="MobiDB-lite"/>
    </source>
</evidence>
<protein>
    <submittedName>
        <fullName evidence="3">Uncharacterized protein</fullName>
    </submittedName>
</protein>
<keyword evidence="2" id="KW-1133">Transmembrane helix</keyword>
<keyword evidence="4" id="KW-1185">Reference proteome</keyword>
<feature type="region of interest" description="Disordered" evidence="1">
    <location>
        <begin position="134"/>
        <end position="157"/>
    </location>
</feature>
<evidence type="ECO:0000313" key="3">
    <source>
        <dbReference type="EMBL" id="MBO0449077.1"/>
    </source>
</evidence>
<gene>
    <name evidence="3" type="ORF">JZO76_05955</name>
</gene>
<organism evidence="3 4">
    <name type="scientific">Candidatus Enterococcus myersii</name>
    <dbReference type="NCBI Taxonomy" id="2815322"/>
    <lineage>
        <taxon>Bacteria</taxon>
        <taxon>Bacillati</taxon>
        <taxon>Bacillota</taxon>
        <taxon>Bacilli</taxon>
        <taxon>Lactobacillales</taxon>
        <taxon>Enterococcaceae</taxon>
        <taxon>Enterococcus</taxon>
    </lineage>
</organism>
<sequence>MAELSGNTVPGITEKEFQNINNYIRQSIDSGSYYLLKGGSVDAADAKFGNPKITTNVVMRYAGFFGNGADKGPNWIKKFKQSHPAISDDEIYDLWGNYLHNLSSYYIEGDRYIASPSFRSVLLDYAQQKANATTTTPYRPDLSPRRSNNARPESTNKAEEDGSLAVVGCAGILIILVIIYFIFIR</sequence>